<proteinExistence type="predicted"/>
<dbReference type="VEuPathDB" id="VectorBase:GAUT024560"/>
<sequence>MFLHIFKDYITAIPSKLQRMEIRIGNLRRLYRIKGIKCETALKCLCDKGVMILKAATWFMLWSHASKRPYKELNAIYIFVIIIHEEQSTTKIYDCIRSSLEKRQLK</sequence>
<organism evidence="1 2">
    <name type="scientific">Glossina austeni</name>
    <name type="common">Savannah tsetse fly</name>
    <dbReference type="NCBI Taxonomy" id="7395"/>
    <lineage>
        <taxon>Eukaryota</taxon>
        <taxon>Metazoa</taxon>
        <taxon>Ecdysozoa</taxon>
        <taxon>Arthropoda</taxon>
        <taxon>Hexapoda</taxon>
        <taxon>Insecta</taxon>
        <taxon>Pterygota</taxon>
        <taxon>Neoptera</taxon>
        <taxon>Endopterygota</taxon>
        <taxon>Diptera</taxon>
        <taxon>Brachycera</taxon>
        <taxon>Muscomorpha</taxon>
        <taxon>Hippoboscoidea</taxon>
        <taxon>Glossinidae</taxon>
        <taxon>Glossina</taxon>
    </lineage>
</organism>
<keyword evidence="2" id="KW-1185">Reference proteome</keyword>
<protein>
    <submittedName>
        <fullName evidence="1">Uncharacterized protein</fullName>
    </submittedName>
</protein>
<dbReference type="Proteomes" id="UP000078200">
    <property type="component" value="Unassembled WGS sequence"/>
</dbReference>
<reference evidence="1" key="1">
    <citation type="submission" date="2020-05" db="UniProtKB">
        <authorList>
            <consortium name="EnsemblMetazoa"/>
        </authorList>
    </citation>
    <scope>IDENTIFICATION</scope>
    <source>
        <strain evidence="1">TTRI</strain>
    </source>
</reference>
<evidence type="ECO:0000313" key="2">
    <source>
        <dbReference type="Proteomes" id="UP000078200"/>
    </source>
</evidence>
<accession>A0A1A9V3J2</accession>
<dbReference type="EnsemblMetazoa" id="GAUT024560-RA">
    <property type="protein sequence ID" value="GAUT024560-PA"/>
    <property type="gene ID" value="GAUT024560"/>
</dbReference>
<evidence type="ECO:0000313" key="1">
    <source>
        <dbReference type="EnsemblMetazoa" id="GAUT024560-PA"/>
    </source>
</evidence>
<name>A0A1A9V3J2_GLOAU</name>
<dbReference type="AlphaFoldDB" id="A0A1A9V3J2"/>